<name>V8QPM5_9BURK</name>
<keyword evidence="1" id="KW-1133">Transmembrane helix</keyword>
<accession>V8QPM5</accession>
<dbReference type="AlphaFoldDB" id="V8QPM5"/>
<dbReference type="Proteomes" id="UP000018733">
    <property type="component" value="Unassembled WGS sequence"/>
</dbReference>
<dbReference type="HOGENOM" id="CLU_2646392_0_0_4"/>
<dbReference type="PATRIC" id="fig|1424334.3.peg.4033"/>
<evidence type="ECO:0000256" key="1">
    <source>
        <dbReference type="SAM" id="Phobius"/>
    </source>
</evidence>
<keyword evidence="3" id="KW-1185">Reference proteome</keyword>
<dbReference type="EMBL" id="AYXT01000013">
    <property type="protein sequence ID" value="ETF00949.1"/>
    <property type="molecule type" value="Genomic_DNA"/>
</dbReference>
<proteinExistence type="predicted"/>
<feature type="transmembrane region" description="Helical" evidence="1">
    <location>
        <begin position="6"/>
        <end position="23"/>
    </location>
</feature>
<comment type="caution">
    <text evidence="2">The sequence shown here is derived from an EMBL/GenBank/DDBJ whole genome shotgun (WGS) entry which is preliminary data.</text>
</comment>
<evidence type="ECO:0000313" key="2">
    <source>
        <dbReference type="EMBL" id="ETF00949.1"/>
    </source>
</evidence>
<evidence type="ECO:0000313" key="3">
    <source>
        <dbReference type="Proteomes" id="UP000018733"/>
    </source>
</evidence>
<keyword evidence="1" id="KW-0812">Transmembrane</keyword>
<gene>
    <name evidence="2" type="ORF">W822_20115</name>
</gene>
<organism evidence="2 3">
    <name type="scientific">Advenella kashmirensis W13003</name>
    <dbReference type="NCBI Taxonomy" id="1424334"/>
    <lineage>
        <taxon>Bacteria</taxon>
        <taxon>Pseudomonadati</taxon>
        <taxon>Pseudomonadota</taxon>
        <taxon>Betaproteobacteria</taxon>
        <taxon>Burkholderiales</taxon>
        <taxon>Alcaligenaceae</taxon>
    </lineage>
</organism>
<dbReference type="RefSeq" id="WP_024006950.1">
    <property type="nucleotide sequence ID" value="NZ_KI650982.1"/>
</dbReference>
<sequence>MNAIHSLAFYLAAGIFTWAFVEISDRRKLNKPGLSYSEYLRLQEERIPVWGWIGGLVFFLILFVLVPFVGFAADLT</sequence>
<reference evidence="2 3" key="1">
    <citation type="journal article" date="2014" name="Genome Announc.">
        <title>Draft Genome Sequence of Advenella kashmirensis Strain W13003, a Polycyclic Aromatic Hydrocarbon-Degrading Bacterium.</title>
        <authorList>
            <person name="Wang X."/>
            <person name="Jin D."/>
            <person name="Zhou L."/>
            <person name="Wu L."/>
            <person name="An W."/>
            <person name="Zhao L."/>
        </authorList>
    </citation>
    <scope>NUCLEOTIDE SEQUENCE [LARGE SCALE GENOMIC DNA]</scope>
    <source>
        <strain evidence="2 3">W13003</strain>
    </source>
</reference>
<protein>
    <submittedName>
        <fullName evidence="2">Uncharacterized protein</fullName>
    </submittedName>
</protein>
<keyword evidence="1" id="KW-0472">Membrane</keyword>
<feature type="transmembrane region" description="Helical" evidence="1">
    <location>
        <begin position="49"/>
        <end position="73"/>
    </location>
</feature>
<dbReference type="STRING" id="1424334.W822_20115"/>